<evidence type="ECO:0000256" key="3">
    <source>
        <dbReference type="ARBA" id="ARBA00022525"/>
    </source>
</evidence>
<keyword evidence="3" id="KW-0964">Secreted</keyword>
<protein>
    <submittedName>
        <fullName evidence="8">Uncharacterized protein</fullName>
    </submittedName>
</protein>
<dbReference type="InterPro" id="IPR010475">
    <property type="entry name" value="AKH/RPCH_hormone"/>
</dbReference>
<evidence type="ECO:0000313" key="8">
    <source>
        <dbReference type="EMBL" id="KAL0269868.1"/>
    </source>
</evidence>
<dbReference type="GO" id="GO:0005576">
    <property type="term" value="C:extracellular region"/>
    <property type="evidence" value="ECO:0007669"/>
    <property type="project" value="UniProtKB-SubCell"/>
</dbReference>
<dbReference type="GO" id="GO:0007218">
    <property type="term" value="P:neuropeptide signaling pathway"/>
    <property type="evidence" value="ECO:0007669"/>
    <property type="project" value="UniProtKB-KW"/>
</dbReference>
<comment type="similarity">
    <text evidence="2">Belongs to the AKH/HRTH/RPCH family.</text>
</comment>
<evidence type="ECO:0000256" key="7">
    <source>
        <dbReference type="SAM" id="SignalP"/>
    </source>
</evidence>
<evidence type="ECO:0000256" key="4">
    <source>
        <dbReference type="ARBA" id="ARBA00022702"/>
    </source>
</evidence>
<evidence type="ECO:0000256" key="6">
    <source>
        <dbReference type="ARBA" id="ARBA00023320"/>
    </source>
</evidence>
<keyword evidence="5 7" id="KW-0732">Signal</keyword>
<feature type="chain" id="PRO_5043632321" evidence="7">
    <location>
        <begin position="34"/>
        <end position="108"/>
    </location>
</feature>
<dbReference type="GO" id="GO:0005179">
    <property type="term" value="F:hormone activity"/>
    <property type="evidence" value="ECO:0007669"/>
    <property type="project" value="UniProtKB-KW"/>
</dbReference>
<dbReference type="AlphaFoldDB" id="A0AAW2HK50"/>
<keyword evidence="6" id="KW-0527">Neuropeptide</keyword>
<feature type="signal peptide" evidence="7">
    <location>
        <begin position="1"/>
        <end position="33"/>
    </location>
</feature>
<accession>A0AAW2HK50</accession>
<dbReference type="Pfam" id="PF06377">
    <property type="entry name" value="Adipokin_hormo"/>
    <property type="match status" value="1"/>
</dbReference>
<organism evidence="8">
    <name type="scientific">Menopon gallinae</name>
    <name type="common">poultry shaft louse</name>
    <dbReference type="NCBI Taxonomy" id="328185"/>
    <lineage>
        <taxon>Eukaryota</taxon>
        <taxon>Metazoa</taxon>
        <taxon>Ecdysozoa</taxon>
        <taxon>Arthropoda</taxon>
        <taxon>Hexapoda</taxon>
        <taxon>Insecta</taxon>
        <taxon>Pterygota</taxon>
        <taxon>Neoptera</taxon>
        <taxon>Paraneoptera</taxon>
        <taxon>Psocodea</taxon>
        <taxon>Troctomorpha</taxon>
        <taxon>Phthiraptera</taxon>
        <taxon>Amblycera</taxon>
        <taxon>Menoponidae</taxon>
        <taxon>Menopon</taxon>
    </lineage>
</organism>
<evidence type="ECO:0000256" key="5">
    <source>
        <dbReference type="ARBA" id="ARBA00022729"/>
    </source>
</evidence>
<sequence>MGDQTSSGLAGKMIKAKLLTILFLLLLDSLCSAQITFSKDWNAGKRSVARGKCIWPGNPKFDPCDVIFVRKNEKRSTAPPENALGSDGPKDWDFRRDFGSAYLILPII</sequence>
<gene>
    <name evidence="8" type="ORF">PYX00_007457</name>
</gene>
<name>A0AAW2HK50_9NEOP</name>
<evidence type="ECO:0000256" key="2">
    <source>
        <dbReference type="ARBA" id="ARBA00006145"/>
    </source>
</evidence>
<dbReference type="EMBL" id="JARGDH010000004">
    <property type="protein sequence ID" value="KAL0269868.1"/>
    <property type="molecule type" value="Genomic_DNA"/>
</dbReference>
<evidence type="ECO:0000256" key="1">
    <source>
        <dbReference type="ARBA" id="ARBA00004613"/>
    </source>
</evidence>
<comment type="caution">
    <text evidence="8">The sequence shown here is derived from an EMBL/GenBank/DDBJ whole genome shotgun (WGS) entry which is preliminary data.</text>
</comment>
<keyword evidence="4" id="KW-0372">Hormone</keyword>
<reference evidence="8" key="1">
    <citation type="journal article" date="2024" name="Gigascience">
        <title>Chromosome-level genome of the poultry shaft louse Menopon gallinae provides insight into the host-switching and adaptive evolution of parasitic lice.</title>
        <authorList>
            <person name="Xu Y."/>
            <person name="Ma L."/>
            <person name="Liu S."/>
            <person name="Liang Y."/>
            <person name="Liu Q."/>
            <person name="He Z."/>
            <person name="Tian L."/>
            <person name="Duan Y."/>
            <person name="Cai W."/>
            <person name="Li H."/>
            <person name="Song F."/>
        </authorList>
    </citation>
    <scope>NUCLEOTIDE SEQUENCE</scope>
    <source>
        <strain evidence="8">Cailab_2023a</strain>
    </source>
</reference>
<proteinExistence type="inferred from homology"/>
<comment type="subcellular location">
    <subcellularLocation>
        <location evidence="1">Secreted</location>
    </subcellularLocation>
</comment>